<evidence type="ECO:0000256" key="6">
    <source>
        <dbReference type="ARBA" id="ARBA00022827"/>
    </source>
</evidence>
<dbReference type="GO" id="GO:0004729">
    <property type="term" value="F:oxygen-dependent protoporphyrinogen oxidase activity"/>
    <property type="evidence" value="ECO:0007669"/>
    <property type="project" value="UniProtKB-UniRule"/>
</dbReference>
<dbReference type="STRING" id="294746.A5DEK9"/>
<evidence type="ECO:0000256" key="8">
    <source>
        <dbReference type="ARBA" id="ARBA00023133"/>
    </source>
</evidence>
<keyword evidence="8 11" id="KW-0350">Heme biosynthesis</keyword>
<evidence type="ECO:0000313" key="13">
    <source>
        <dbReference type="EMBL" id="EDK37612.2"/>
    </source>
</evidence>
<dbReference type="OrthoDB" id="438553at2759"/>
<comment type="cofactor">
    <cofactor evidence="11">
        <name>FAD</name>
        <dbReference type="ChEBI" id="CHEBI:57692"/>
    </cofactor>
    <text evidence="11">Binds 1 FAD per subunit.</text>
</comment>
<dbReference type="KEGG" id="pgu:PGUG_01710"/>
<dbReference type="Gene3D" id="3.50.50.60">
    <property type="entry name" value="FAD/NAD(P)-binding domain"/>
    <property type="match status" value="1"/>
</dbReference>
<evidence type="ECO:0000259" key="12">
    <source>
        <dbReference type="Pfam" id="PF01593"/>
    </source>
</evidence>
<keyword evidence="5 11" id="KW-0285">Flavoprotein</keyword>
<evidence type="ECO:0000256" key="4">
    <source>
        <dbReference type="ARBA" id="ARBA00012867"/>
    </source>
</evidence>
<evidence type="ECO:0000256" key="3">
    <source>
        <dbReference type="ARBA" id="ARBA00010551"/>
    </source>
</evidence>
<dbReference type="GeneID" id="5128110"/>
<dbReference type="SUPFAM" id="SSF54373">
    <property type="entry name" value="FAD-linked reductases, C-terminal domain"/>
    <property type="match status" value="1"/>
</dbReference>
<dbReference type="RefSeq" id="XP_001486039.2">
    <property type="nucleotide sequence ID" value="XM_001485989.1"/>
</dbReference>
<name>A5DEK9_PICGU</name>
<keyword evidence="7 11" id="KW-0560">Oxidoreductase</keyword>
<keyword evidence="9 11" id="KW-0627">Porphyrin biosynthesis</keyword>
<dbReference type="Proteomes" id="UP000001997">
    <property type="component" value="Unassembled WGS sequence"/>
</dbReference>
<dbReference type="Pfam" id="PF01593">
    <property type="entry name" value="Amino_oxidase"/>
    <property type="match status" value="1"/>
</dbReference>
<gene>
    <name evidence="13" type="ORF">PGUG_01710</name>
</gene>
<dbReference type="FunCoup" id="A5DEK9">
    <property type="interactions" value="507"/>
</dbReference>
<sequence>MAPTKLPQNGRVGVIGAGISGLSYAYFLKKLRPDVKITVFEKSNQPGGWIRTKKLTNNQQNIILEKGPRTLRGVSDGTLLIIDILKQLNIENELQVMKSTSIANRKYIVGQDHQLVQVPGSVKSFLKFLSSGVVSGIPTGAIKEIFQKVSSTGKDESIESFIKRRFKSTALTDNIMSAVLHGIYAGDVSKLSVNSVVPGLVALEKDHGSIVKGALKNMYKALTAKKHQKDLETSLKVYEQRISPQADLRGLEAKLKGYPIVKLRNGLQELPLALSSYLQSQANVDILYDTTIDNVDFKQCTIKTSNGTNKYDHIRSTINVKALASLAQKSALTEKFSKIEYVSIFMANIYSRERLVPRDQEGFGFLVPKSVHNQERLLGIIFDSDIEKNSHSFEGQPEKFDGYSKITLMMGGHFFSDEIPSNSVNLRAVKKCLQQYLGVDISQKKVILRDEANEKDTKVTLEGDDILISYNLHKDCIPQYNVGYKAIKEKTELLLASEYKGTLSLGGMCFGKGIGVPDCVSNALDSAIDLS</sequence>
<evidence type="ECO:0000256" key="2">
    <source>
        <dbReference type="ARBA" id="ARBA00005073"/>
    </source>
</evidence>
<evidence type="ECO:0000256" key="1">
    <source>
        <dbReference type="ARBA" id="ARBA00002600"/>
    </source>
</evidence>
<feature type="domain" description="Amine oxidase" evidence="12">
    <location>
        <begin position="19"/>
        <end position="443"/>
    </location>
</feature>
<evidence type="ECO:0000256" key="7">
    <source>
        <dbReference type="ARBA" id="ARBA00023002"/>
    </source>
</evidence>
<proteinExistence type="inferred from homology"/>
<comment type="pathway">
    <text evidence="2 11">Porphyrin-containing compound metabolism; protoporphyrin-IX biosynthesis; protoporphyrin-IX from protoporphyrinogen-IX: step 1/1.</text>
</comment>
<dbReference type="EC" id="1.3.3.4" evidence="4 11"/>
<dbReference type="PANTHER" id="PTHR42923:SF3">
    <property type="entry name" value="PROTOPORPHYRINOGEN OXIDASE"/>
    <property type="match status" value="1"/>
</dbReference>
<dbReference type="InterPro" id="IPR002937">
    <property type="entry name" value="Amino_oxidase"/>
</dbReference>
<evidence type="ECO:0000256" key="5">
    <source>
        <dbReference type="ARBA" id="ARBA00022630"/>
    </source>
</evidence>
<dbReference type="AlphaFoldDB" id="A5DEK9"/>
<dbReference type="UniPathway" id="UPA00251">
    <property type="reaction ID" value="UER00324"/>
</dbReference>
<dbReference type="HOGENOM" id="CLU_009629_1_2_1"/>
<evidence type="ECO:0000256" key="11">
    <source>
        <dbReference type="RuleBase" id="RU367069"/>
    </source>
</evidence>
<keyword evidence="14" id="KW-1185">Reference proteome</keyword>
<dbReference type="NCBIfam" id="TIGR00562">
    <property type="entry name" value="proto_IX_ox"/>
    <property type="match status" value="1"/>
</dbReference>
<dbReference type="GO" id="GO:0005743">
    <property type="term" value="C:mitochondrial inner membrane"/>
    <property type="evidence" value="ECO:0007669"/>
    <property type="project" value="UniProtKB-SubCell"/>
</dbReference>
<evidence type="ECO:0000256" key="9">
    <source>
        <dbReference type="ARBA" id="ARBA00023244"/>
    </source>
</evidence>
<comment type="catalytic activity">
    <reaction evidence="10 11">
        <text>protoporphyrinogen IX + 3 O2 = protoporphyrin IX + 3 H2O2</text>
        <dbReference type="Rhea" id="RHEA:25576"/>
        <dbReference type="ChEBI" id="CHEBI:15379"/>
        <dbReference type="ChEBI" id="CHEBI:16240"/>
        <dbReference type="ChEBI" id="CHEBI:57306"/>
        <dbReference type="ChEBI" id="CHEBI:57307"/>
        <dbReference type="EC" id="1.3.3.4"/>
    </reaction>
</comment>
<dbReference type="GO" id="GO:0006782">
    <property type="term" value="P:protoporphyrinogen IX biosynthetic process"/>
    <property type="evidence" value="ECO:0007669"/>
    <property type="project" value="UniProtKB-UniRule"/>
</dbReference>
<evidence type="ECO:0000256" key="10">
    <source>
        <dbReference type="ARBA" id="ARBA00047554"/>
    </source>
</evidence>
<dbReference type="InterPro" id="IPR004572">
    <property type="entry name" value="Protoporphyrinogen_oxidase"/>
</dbReference>
<protein>
    <recommendedName>
        <fullName evidence="4 11">Protoporphyrinogen oxidase</fullName>
        <ecNumber evidence="4 11">1.3.3.4</ecNumber>
    </recommendedName>
</protein>
<dbReference type="EMBL" id="CH408156">
    <property type="protein sequence ID" value="EDK37612.2"/>
    <property type="molecule type" value="Genomic_DNA"/>
</dbReference>
<comment type="subcellular location">
    <subcellularLocation>
        <location evidence="11">Mitochondrion inner membrane</location>
    </subcellularLocation>
</comment>
<dbReference type="InParanoid" id="A5DEK9"/>
<dbReference type="SUPFAM" id="SSF51905">
    <property type="entry name" value="FAD/NAD(P)-binding domain"/>
    <property type="match status" value="1"/>
</dbReference>
<dbReference type="OMA" id="EHNQAVQ"/>
<comment type="function">
    <text evidence="1 11">Catalyzes the 6-electron oxidation of protoporphyrinogen-IX to form protoporphyrin-IX.</text>
</comment>
<evidence type="ECO:0000313" key="14">
    <source>
        <dbReference type="Proteomes" id="UP000001997"/>
    </source>
</evidence>
<dbReference type="InterPro" id="IPR036188">
    <property type="entry name" value="FAD/NAD-bd_sf"/>
</dbReference>
<organism evidence="13 14">
    <name type="scientific">Meyerozyma guilliermondii (strain ATCC 6260 / CBS 566 / DSM 6381 / JCM 1539 / NBRC 10279 / NRRL Y-324)</name>
    <name type="common">Yeast</name>
    <name type="synonym">Candida guilliermondii</name>
    <dbReference type="NCBI Taxonomy" id="294746"/>
    <lineage>
        <taxon>Eukaryota</taxon>
        <taxon>Fungi</taxon>
        <taxon>Dikarya</taxon>
        <taxon>Ascomycota</taxon>
        <taxon>Saccharomycotina</taxon>
        <taxon>Pichiomycetes</taxon>
        <taxon>Debaryomycetaceae</taxon>
        <taxon>Meyerozyma</taxon>
    </lineage>
</organism>
<dbReference type="eggNOG" id="KOG1276">
    <property type="taxonomic scope" value="Eukaryota"/>
</dbReference>
<comment type="similarity">
    <text evidence="3 11">Belongs to the protoporphyrinogen/coproporphyrinogen oxidase family. Protoporphyrinogen oxidase subfamily.</text>
</comment>
<dbReference type="VEuPathDB" id="FungiDB:PGUG_01710"/>
<reference evidence="13 14" key="1">
    <citation type="journal article" date="2009" name="Nature">
        <title>Evolution of pathogenicity and sexual reproduction in eight Candida genomes.</title>
        <authorList>
            <person name="Butler G."/>
            <person name="Rasmussen M.D."/>
            <person name="Lin M.F."/>
            <person name="Santos M.A."/>
            <person name="Sakthikumar S."/>
            <person name="Munro C.A."/>
            <person name="Rheinbay E."/>
            <person name="Grabherr M."/>
            <person name="Forche A."/>
            <person name="Reedy J.L."/>
            <person name="Agrafioti I."/>
            <person name="Arnaud M.B."/>
            <person name="Bates S."/>
            <person name="Brown A.J."/>
            <person name="Brunke S."/>
            <person name="Costanzo M.C."/>
            <person name="Fitzpatrick D.A."/>
            <person name="de Groot P.W."/>
            <person name="Harris D."/>
            <person name="Hoyer L.L."/>
            <person name="Hube B."/>
            <person name="Klis F.M."/>
            <person name="Kodira C."/>
            <person name="Lennard N."/>
            <person name="Logue M.E."/>
            <person name="Martin R."/>
            <person name="Neiman A.M."/>
            <person name="Nikolaou E."/>
            <person name="Quail M.A."/>
            <person name="Quinn J."/>
            <person name="Santos M.C."/>
            <person name="Schmitzberger F.F."/>
            <person name="Sherlock G."/>
            <person name="Shah P."/>
            <person name="Silverstein K.A."/>
            <person name="Skrzypek M.S."/>
            <person name="Soll D."/>
            <person name="Staggs R."/>
            <person name="Stansfield I."/>
            <person name="Stumpf M.P."/>
            <person name="Sudbery P.E."/>
            <person name="Srikantha T."/>
            <person name="Zeng Q."/>
            <person name="Berman J."/>
            <person name="Berriman M."/>
            <person name="Heitman J."/>
            <person name="Gow N.A."/>
            <person name="Lorenz M.C."/>
            <person name="Birren B.W."/>
            <person name="Kellis M."/>
            <person name="Cuomo C.A."/>
        </authorList>
    </citation>
    <scope>NUCLEOTIDE SEQUENCE [LARGE SCALE GENOMIC DNA]</scope>
    <source>
        <strain evidence="14">ATCC 6260 / CBS 566 / DSM 6381 / JCM 1539 / NBRC 10279 / NRRL Y-324</strain>
    </source>
</reference>
<accession>A5DEK9</accession>
<dbReference type="InterPro" id="IPR050464">
    <property type="entry name" value="Zeta_carotene_desat/Oxidored"/>
</dbReference>
<dbReference type="PANTHER" id="PTHR42923">
    <property type="entry name" value="PROTOPORPHYRINOGEN OXIDASE"/>
    <property type="match status" value="1"/>
</dbReference>
<keyword evidence="6 11" id="KW-0274">FAD</keyword>